<evidence type="ECO:0000259" key="10">
    <source>
        <dbReference type="Pfam" id="PF01656"/>
    </source>
</evidence>
<evidence type="ECO:0000256" key="2">
    <source>
        <dbReference type="ARBA" id="ARBA00022475"/>
    </source>
</evidence>
<feature type="coiled-coil region" evidence="8">
    <location>
        <begin position="172"/>
        <end position="283"/>
    </location>
</feature>
<comment type="caution">
    <text evidence="13">The sequence shown here is derived from an EMBL/GenBank/DDBJ whole genome shotgun (WGS) entry which is preliminary data.</text>
</comment>
<sequence length="695" mass="79340">MHEDRVELEHYIGVFRRRWWIISSVMVLTLVFSIIYYIKAPPVYETSTTMLIRQKPVGIFGTPNYQVVSGNEMVNHTLLLKSQSLMKMVAENLPDSALALSGLSSREEAFRRILSDIYSGRIQIEPLRNSNIIKITVQENNPYMAYYFANGIAQNYQKFDIQNKKLQVSALKEFVEAQLKKMEKVLKESEEKLKEYKKKHLTLEISSETSALVEKLTDFEAEYQKLFVEKEALKERITLVQSRMDNQQKKLLETTWESILPLIEDLRNSLAELENERSRLLIQGFSKDDPKVLSIQKRIDNTRKALKDKVSELFSSDETPDPVGNIQELLKQSILLKIDLAALEAKEGAYKKILEKYRAKLESIPDKEIELARLERERKANEKIYMMLLEKSEEARITEASEIGDVILLDQAPLVKTPLKLPKTKKTIFFIFLGLIISLGLAFIVDYFDPSIKSEEEVSAILKVPALGLIPRMDGEDGLLYVMEHPDSHVAEAFRTLRTNIVLSSPKEKPGVILITSLTTGEGKSFVSSNLAYSFSLSKKTLLIDADMRKPRLYQAMGVERTPGLSDYLSGELKKPPIVKVDGLDFLPSGSSSPSPVELLDSERMRKLLIDLKEIYDVIILDSPPLFSVADAVVLSARVDSMALVISHGETPRPLLLRAKDQLTSQNNLLGFIINKVNIQREYRYYHYYRREYTS</sequence>
<evidence type="ECO:0000256" key="6">
    <source>
        <dbReference type="ARBA" id="ARBA00022989"/>
    </source>
</evidence>
<dbReference type="Pfam" id="PF01656">
    <property type="entry name" value="CbiA"/>
    <property type="match status" value="1"/>
</dbReference>
<dbReference type="EMBL" id="DQWE01000041">
    <property type="protein sequence ID" value="HDI82331.1"/>
    <property type="molecule type" value="Genomic_DNA"/>
</dbReference>
<dbReference type="InterPro" id="IPR003856">
    <property type="entry name" value="LPS_length_determ_N"/>
</dbReference>
<evidence type="ECO:0000313" key="13">
    <source>
        <dbReference type="EMBL" id="HDI82331.1"/>
    </source>
</evidence>
<keyword evidence="4" id="KW-0547">Nucleotide-binding</keyword>
<dbReference type="PANTHER" id="PTHR32309:SF13">
    <property type="entry name" value="FERRIC ENTEROBACTIN TRANSPORT PROTEIN FEPE"/>
    <property type="match status" value="1"/>
</dbReference>
<evidence type="ECO:0000259" key="11">
    <source>
        <dbReference type="Pfam" id="PF02706"/>
    </source>
</evidence>
<protein>
    <submittedName>
        <fullName evidence="13">Polysaccharide biosynthesis tyrosine autokinase</fullName>
        <ecNumber evidence="13">2.7.10.2</ecNumber>
    </submittedName>
</protein>
<keyword evidence="2" id="KW-1003">Cell membrane</keyword>
<evidence type="ECO:0000256" key="5">
    <source>
        <dbReference type="ARBA" id="ARBA00022840"/>
    </source>
</evidence>
<dbReference type="InterPro" id="IPR050445">
    <property type="entry name" value="Bact_polysacc_biosynth/exp"/>
</dbReference>
<name>A0A7C0ZBM3_UNCW3</name>
<reference evidence="13" key="1">
    <citation type="journal article" date="2020" name="mSystems">
        <title>Genome- and Community-Level Interaction Insights into Carbon Utilization and Element Cycling Functions of Hydrothermarchaeota in Hydrothermal Sediment.</title>
        <authorList>
            <person name="Zhou Z."/>
            <person name="Liu Y."/>
            <person name="Xu W."/>
            <person name="Pan J."/>
            <person name="Luo Z.H."/>
            <person name="Li M."/>
        </authorList>
    </citation>
    <scope>NUCLEOTIDE SEQUENCE [LARGE SCALE GENOMIC DNA]</scope>
    <source>
        <strain evidence="13">HyVt-102</strain>
    </source>
</reference>
<dbReference type="Proteomes" id="UP000885847">
    <property type="component" value="Unassembled WGS sequence"/>
</dbReference>
<keyword evidence="3 9" id="KW-0812">Transmembrane</keyword>
<dbReference type="GO" id="GO:0004715">
    <property type="term" value="F:non-membrane spanning protein tyrosine kinase activity"/>
    <property type="evidence" value="ECO:0007669"/>
    <property type="project" value="UniProtKB-EC"/>
</dbReference>
<dbReference type="GO" id="GO:0005524">
    <property type="term" value="F:ATP binding"/>
    <property type="evidence" value="ECO:0007669"/>
    <property type="project" value="UniProtKB-KW"/>
</dbReference>
<dbReference type="Pfam" id="PF02706">
    <property type="entry name" value="Wzz"/>
    <property type="match status" value="1"/>
</dbReference>
<feature type="domain" description="CobQ/CobB/MinD/ParA nucleotide binding" evidence="10">
    <location>
        <begin position="513"/>
        <end position="683"/>
    </location>
</feature>
<dbReference type="InterPro" id="IPR002586">
    <property type="entry name" value="CobQ/CobB/MinD/ParA_Nub-bd_dom"/>
</dbReference>
<accession>A0A7C0ZBM3</accession>
<evidence type="ECO:0000256" key="8">
    <source>
        <dbReference type="SAM" id="Coils"/>
    </source>
</evidence>
<dbReference type="CDD" id="cd05387">
    <property type="entry name" value="BY-kinase"/>
    <property type="match status" value="1"/>
</dbReference>
<feature type="domain" description="Polysaccharide chain length determinant N-terminal" evidence="11">
    <location>
        <begin position="5"/>
        <end position="93"/>
    </location>
</feature>
<feature type="domain" description="Tyrosine-protein kinase G-rich" evidence="12">
    <location>
        <begin position="371"/>
        <end position="444"/>
    </location>
</feature>
<organism evidence="13">
    <name type="scientific">candidate division WOR-3 bacterium</name>
    <dbReference type="NCBI Taxonomy" id="2052148"/>
    <lineage>
        <taxon>Bacteria</taxon>
        <taxon>Bacteria division WOR-3</taxon>
    </lineage>
</organism>
<dbReference type="AlphaFoldDB" id="A0A7C0ZBM3"/>
<feature type="transmembrane region" description="Helical" evidence="9">
    <location>
        <begin position="428"/>
        <end position="448"/>
    </location>
</feature>
<keyword evidence="6 9" id="KW-1133">Transmembrane helix</keyword>
<keyword evidence="7 9" id="KW-0472">Membrane</keyword>
<dbReference type="PANTHER" id="PTHR32309">
    <property type="entry name" value="TYROSINE-PROTEIN KINASE"/>
    <property type="match status" value="1"/>
</dbReference>
<dbReference type="Gene3D" id="3.40.50.300">
    <property type="entry name" value="P-loop containing nucleotide triphosphate hydrolases"/>
    <property type="match status" value="1"/>
</dbReference>
<keyword evidence="13" id="KW-0808">Transferase</keyword>
<evidence type="ECO:0000259" key="12">
    <source>
        <dbReference type="Pfam" id="PF13807"/>
    </source>
</evidence>
<dbReference type="InterPro" id="IPR032807">
    <property type="entry name" value="GNVR"/>
</dbReference>
<dbReference type="Pfam" id="PF13807">
    <property type="entry name" value="GNVR"/>
    <property type="match status" value="1"/>
</dbReference>
<dbReference type="InterPro" id="IPR027417">
    <property type="entry name" value="P-loop_NTPase"/>
</dbReference>
<dbReference type="NCBIfam" id="TIGR01007">
    <property type="entry name" value="eps_fam"/>
    <property type="match status" value="1"/>
</dbReference>
<evidence type="ECO:0000256" key="4">
    <source>
        <dbReference type="ARBA" id="ARBA00022741"/>
    </source>
</evidence>
<dbReference type="InterPro" id="IPR005702">
    <property type="entry name" value="Wzc-like_C"/>
</dbReference>
<keyword evidence="8" id="KW-0175">Coiled coil</keyword>
<evidence type="ECO:0000256" key="9">
    <source>
        <dbReference type="SAM" id="Phobius"/>
    </source>
</evidence>
<dbReference type="EC" id="2.7.10.2" evidence="13"/>
<dbReference type="GO" id="GO:0005886">
    <property type="term" value="C:plasma membrane"/>
    <property type="evidence" value="ECO:0007669"/>
    <property type="project" value="UniProtKB-SubCell"/>
</dbReference>
<proteinExistence type="predicted"/>
<keyword evidence="5" id="KW-0067">ATP-binding</keyword>
<evidence type="ECO:0000256" key="1">
    <source>
        <dbReference type="ARBA" id="ARBA00004651"/>
    </source>
</evidence>
<evidence type="ECO:0000256" key="3">
    <source>
        <dbReference type="ARBA" id="ARBA00022692"/>
    </source>
</evidence>
<evidence type="ECO:0000256" key="7">
    <source>
        <dbReference type="ARBA" id="ARBA00023136"/>
    </source>
</evidence>
<gene>
    <name evidence="13" type="ORF">ENF18_00895</name>
</gene>
<feature type="transmembrane region" description="Helical" evidence="9">
    <location>
        <begin position="20"/>
        <end position="38"/>
    </location>
</feature>
<comment type="subcellular location">
    <subcellularLocation>
        <location evidence="1">Cell membrane</location>
        <topology evidence="1">Multi-pass membrane protein</topology>
    </subcellularLocation>
</comment>
<dbReference type="SUPFAM" id="SSF52540">
    <property type="entry name" value="P-loop containing nucleoside triphosphate hydrolases"/>
    <property type="match status" value="1"/>
</dbReference>